<feature type="transmembrane region" description="Helical" evidence="1">
    <location>
        <begin position="6"/>
        <end position="27"/>
    </location>
</feature>
<keyword evidence="1" id="KW-1133">Transmembrane helix</keyword>
<evidence type="ECO:0000313" key="3">
    <source>
        <dbReference type="EMBL" id="HGQ77341.1"/>
    </source>
</evidence>
<feature type="transmembrane region" description="Helical" evidence="1">
    <location>
        <begin position="39"/>
        <end position="60"/>
    </location>
</feature>
<dbReference type="KEGG" id="fng:JM64_09130"/>
<evidence type="ECO:0000256" key="1">
    <source>
        <dbReference type="SAM" id="Phobius"/>
    </source>
</evidence>
<proteinExistence type="predicted"/>
<dbReference type="OrthoDB" id="49199at2"/>
<gene>
    <name evidence="3" type="ORF">ENU12_05450</name>
    <name evidence="2" type="ORF">JM64_09130</name>
</gene>
<feature type="transmembrane region" description="Helical" evidence="1">
    <location>
        <begin position="98"/>
        <end position="116"/>
    </location>
</feature>
<name>A0A172T5E8_FERPE</name>
<keyword evidence="1" id="KW-0812">Transmembrane</keyword>
<feature type="transmembrane region" description="Helical" evidence="1">
    <location>
        <begin position="66"/>
        <end position="86"/>
    </location>
</feature>
<organism evidence="2 4">
    <name type="scientific">Fervidobacterium pennivorans</name>
    <dbReference type="NCBI Taxonomy" id="93466"/>
    <lineage>
        <taxon>Bacteria</taxon>
        <taxon>Thermotogati</taxon>
        <taxon>Thermotogota</taxon>
        <taxon>Thermotogae</taxon>
        <taxon>Thermotogales</taxon>
        <taxon>Fervidobacteriaceae</taxon>
        <taxon>Fervidobacterium</taxon>
    </lineage>
</organism>
<sequence>MTNVNAYSVLMFIANIVLAVPILLAVIQQAKASMNIANVVSAVYILISLGFFSGDFKLFFSKLGLSISPVAYVILAVFTFLIAKDFGELRVRQGMRKAVLMGAIMIVLNVIDIFWVKSAALIPLFSITWAYVIVIIVGVMKWNIE</sequence>
<evidence type="ECO:0000313" key="4">
    <source>
        <dbReference type="Proteomes" id="UP000077096"/>
    </source>
</evidence>
<reference evidence="3" key="2">
    <citation type="journal article" date="2020" name="mSystems">
        <title>Genome- and Community-Level Interaction Insights into Carbon Utilization and Element Cycling Functions of Hydrothermarchaeota in Hydrothermal Sediment.</title>
        <authorList>
            <person name="Zhou Z."/>
            <person name="Liu Y."/>
            <person name="Xu W."/>
            <person name="Pan J."/>
            <person name="Luo Z.H."/>
            <person name="Li M."/>
        </authorList>
    </citation>
    <scope>NUCLEOTIDE SEQUENCE [LARGE SCALE GENOMIC DNA]</scope>
    <source>
        <strain evidence="3">SpSt-640</strain>
    </source>
</reference>
<dbReference type="EMBL" id="CP011393">
    <property type="protein sequence ID" value="ANE42063.1"/>
    <property type="molecule type" value="Genomic_DNA"/>
</dbReference>
<dbReference type="PATRIC" id="fig|93466.3.peg.1903"/>
<keyword evidence="1" id="KW-0472">Membrane</keyword>
<dbReference type="AlphaFoldDB" id="A0A172T5E8"/>
<dbReference type="EMBL" id="DTBH01000120">
    <property type="protein sequence ID" value="HGQ77341.1"/>
    <property type="molecule type" value="Genomic_DNA"/>
</dbReference>
<dbReference type="Proteomes" id="UP000077096">
    <property type="component" value="Chromosome"/>
</dbReference>
<evidence type="ECO:0000313" key="2">
    <source>
        <dbReference type="EMBL" id="ANE42063.1"/>
    </source>
</evidence>
<protein>
    <submittedName>
        <fullName evidence="2">Uncharacterized protein</fullName>
    </submittedName>
</protein>
<reference evidence="2 4" key="1">
    <citation type="submission" date="2014-08" db="EMBL/GenBank/DDBJ databases">
        <title>Fervidobacterium pennivorans DYC genome.</title>
        <authorList>
            <person name="Wushke S."/>
        </authorList>
    </citation>
    <scope>NUCLEOTIDE SEQUENCE [LARGE SCALE GENOMIC DNA]</scope>
    <source>
        <strain evidence="2 4">DYC</strain>
    </source>
</reference>
<accession>A0A172T5E8</accession>
<feature type="transmembrane region" description="Helical" evidence="1">
    <location>
        <begin position="122"/>
        <end position="140"/>
    </location>
</feature>